<protein>
    <submittedName>
        <fullName evidence="1">Uncharacterized protein</fullName>
    </submittedName>
</protein>
<name>A0ACC2DCR9_DIPCM</name>
<comment type="caution">
    <text evidence="1">The sequence shown here is derived from an EMBL/GenBank/DDBJ whole genome shotgun (WGS) entry which is preliminary data.</text>
</comment>
<reference evidence="2" key="1">
    <citation type="journal article" date="2024" name="Proc. Natl. Acad. Sci. U.S.A.">
        <title>Extraordinary preservation of gene collinearity over three hundred million years revealed in homosporous lycophytes.</title>
        <authorList>
            <person name="Li C."/>
            <person name="Wickell D."/>
            <person name="Kuo L.Y."/>
            <person name="Chen X."/>
            <person name="Nie B."/>
            <person name="Liao X."/>
            <person name="Peng D."/>
            <person name="Ji J."/>
            <person name="Jenkins J."/>
            <person name="Williams M."/>
            <person name="Shu S."/>
            <person name="Plott C."/>
            <person name="Barry K."/>
            <person name="Rajasekar S."/>
            <person name="Grimwood J."/>
            <person name="Han X."/>
            <person name="Sun S."/>
            <person name="Hou Z."/>
            <person name="He W."/>
            <person name="Dai G."/>
            <person name="Sun C."/>
            <person name="Schmutz J."/>
            <person name="Leebens-Mack J.H."/>
            <person name="Li F.W."/>
            <person name="Wang L."/>
        </authorList>
    </citation>
    <scope>NUCLEOTIDE SEQUENCE [LARGE SCALE GENOMIC DNA]</scope>
    <source>
        <strain evidence="2">cv. PW_Plant_1</strain>
    </source>
</reference>
<dbReference type="Proteomes" id="UP001162992">
    <property type="component" value="Chromosome 6"/>
</dbReference>
<sequence>MYSRSISPSCARNVQDIDMVGRKPSNIPPASRDKFFDAVDHGSRRRHGAERENTKFPRKNFFNWSSLVQNGKKAVSGLSFSKSHLPKYSNSNESGGSFFRRTNTVSGDGNFYPRRELSFRFCDSPINDSSKFVSAAPSFRTSSLQGLSYVAALHSGVAQISDNDSELDQASTVVTSSSIGSKLHSGSGNSGCCSPSDVFASFSDDSEDPGSPLFDPDLLNAFERALADVDKDCLKTSENVSCDAASVSPSQVSLKPKNHEVDPKDNSENLRGGARSSRLKISIGASEGILGDCRDKKDFENARKILEGLLGSSRGRKSTACKEFFPSESANPLNTFMSLCPSDGDQKVVLFLTSLRGIRKTYEDCNNVRMLLRSSSVRIDERDVSMHSEYKRELRELLGVSVSLPRLFIKGKYIGGVEEIMRLHEDGVLEKLLEDLPKVTSFRACEACGEMRFVPCTECSGSRKIITDDNEVERCPECNENGLVRCLICC</sequence>
<gene>
    <name evidence="1" type="ORF">O6H91_06G027500</name>
</gene>
<proteinExistence type="predicted"/>
<keyword evidence="2" id="KW-1185">Reference proteome</keyword>
<evidence type="ECO:0000313" key="1">
    <source>
        <dbReference type="EMBL" id="KAJ7551762.1"/>
    </source>
</evidence>
<evidence type="ECO:0000313" key="2">
    <source>
        <dbReference type="Proteomes" id="UP001162992"/>
    </source>
</evidence>
<accession>A0ACC2DCR9</accession>
<dbReference type="EMBL" id="CM055097">
    <property type="protein sequence ID" value="KAJ7551762.1"/>
    <property type="molecule type" value="Genomic_DNA"/>
</dbReference>
<organism evidence="1 2">
    <name type="scientific">Diphasiastrum complanatum</name>
    <name type="common">Issler's clubmoss</name>
    <name type="synonym">Lycopodium complanatum</name>
    <dbReference type="NCBI Taxonomy" id="34168"/>
    <lineage>
        <taxon>Eukaryota</taxon>
        <taxon>Viridiplantae</taxon>
        <taxon>Streptophyta</taxon>
        <taxon>Embryophyta</taxon>
        <taxon>Tracheophyta</taxon>
        <taxon>Lycopodiopsida</taxon>
        <taxon>Lycopodiales</taxon>
        <taxon>Lycopodiaceae</taxon>
        <taxon>Lycopodioideae</taxon>
        <taxon>Diphasiastrum</taxon>
    </lineage>
</organism>